<feature type="region of interest" description="Disordered" evidence="1">
    <location>
        <begin position="1"/>
        <end position="36"/>
    </location>
</feature>
<name>A0A1B6EIS4_9HEMI</name>
<feature type="region of interest" description="Disordered" evidence="1">
    <location>
        <begin position="59"/>
        <end position="105"/>
    </location>
</feature>
<protein>
    <submittedName>
        <fullName evidence="2">Uncharacterized protein</fullName>
    </submittedName>
</protein>
<accession>A0A1B6EIS4</accession>
<reference evidence="2" key="1">
    <citation type="submission" date="2015-11" db="EMBL/GenBank/DDBJ databases">
        <title>De novo transcriptome assembly of four potential Pierce s Disease insect vectors from Arizona vineyards.</title>
        <authorList>
            <person name="Tassone E.E."/>
        </authorList>
    </citation>
    <scope>NUCLEOTIDE SEQUENCE</scope>
</reference>
<dbReference type="AlphaFoldDB" id="A0A1B6EIS4"/>
<feature type="compositionally biased region" description="Low complexity" evidence="1">
    <location>
        <begin position="79"/>
        <end position="88"/>
    </location>
</feature>
<feature type="compositionally biased region" description="Basic residues" evidence="1">
    <location>
        <begin position="89"/>
        <end position="105"/>
    </location>
</feature>
<gene>
    <name evidence="2" type="ORF">g.3975</name>
</gene>
<feature type="compositionally biased region" description="Basic and acidic residues" evidence="1">
    <location>
        <begin position="16"/>
        <end position="36"/>
    </location>
</feature>
<sequence length="105" mass="11723">IYPKDLVPPRLEYAVDDPKQNDHVDPKPDLNEDLRLTDDSEDEAFVSKNIKKSKAKKIKVKSDNAAVPVKRSYKKSRSAKSMDMTTTTKKAKIASKGGPRKPKVG</sequence>
<evidence type="ECO:0000313" key="2">
    <source>
        <dbReference type="EMBL" id="JAS37816.1"/>
    </source>
</evidence>
<proteinExistence type="predicted"/>
<organism evidence="2">
    <name type="scientific">Cuerna arida</name>
    <dbReference type="NCBI Taxonomy" id="1464854"/>
    <lineage>
        <taxon>Eukaryota</taxon>
        <taxon>Metazoa</taxon>
        <taxon>Ecdysozoa</taxon>
        <taxon>Arthropoda</taxon>
        <taxon>Hexapoda</taxon>
        <taxon>Insecta</taxon>
        <taxon>Pterygota</taxon>
        <taxon>Neoptera</taxon>
        <taxon>Paraneoptera</taxon>
        <taxon>Hemiptera</taxon>
        <taxon>Auchenorrhyncha</taxon>
        <taxon>Membracoidea</taxon>
        <taxon>Cicadellidae</taxon>
        <taxon>Cicadellinae</taxon>
        <taxon>Proconiini</taxon>
        <taxon>Cuerna</taxon>
    </lineage>
</organism>
<feature type="non-terminal residue" evidence="2">
    <location>
        <position position="1"/>
    </location>
</feature>
<evidence type="ECO:0000256" key="1">
    <source>
        <dbReference type="SAM" id="MobiDB-lite"/>
    </source>
</evidence>
<feature type="non-terminal residue" evidence="2">
    <location>
        <position position="105"/>
    </location>
</feature>
<dbReference type="EMBL" id="GECZ01031953">
    <property type="protein sequence ID" value="JAS37816.1"/>
    <property type="molecule type" value="Transcribed_RNA"/>
</dbReference>